<organism evidence="2 3">
    <name type="scientific">Haematococcus lacustris</name>
    <name type="common">Green alga</name>
    <name type="synonym">Haematococcus pluvialis</name>
    <dbReference type="NCBI Taxonomy" id="44745"/>
    <lineage>
        <taxon>Eukaryota</taxon>
        <taxon>Viridiplantae</taxon>
        <taxon>Chlorophyta</taxon>
        <taxon>core chlorophytes</taxon>
        <taxon>Chlorophyceae</taxon>
        <taxon>CS clade</taxon>
        <taxon>Chlamydomonadales</taxon>
        <taxon>Haematococcaceae</taxon>
        <taxon>Haematococcus</taxon>
    </lineage>
</organism>
<feature type="compositionally biased region" description="Basic and acidic residues" evidence="1">
    <location>
        <begin position="93"/>
        <end position="105"/>
    </location>
</feature>
<sequence length="115" mass="12444">MSRLLLRTPPATRLLCQRYAAPCSTPFHGFTLHTAQCSGELEADTAHGTAPLTAGRSRSTRARKLVMDETTEDLDAAEATVTAPTTSRKRGARAVDDDTESERRSGVRAKSANRD</sequence>
<keyword evidence="3" id="KW-1185">Reference proteome</keyword>
<dbReference type="EMBL" id="BLLF01000662">
    <property type="protein sequence ID" value="GFH13881.1"/>
    <property type="molecule type" value="Genomic_DNA"/>
</dbReference>
<gene>
    <name evidence="2" type="ORF">HaLaN_09843</name>
</gene>
<proteinExistence type="predicted"/>
<dbReference type="Proteomes" id="UP000485058">
    <property type="component" value="Unassembled WGS sequence"/>
</dbReference>
<protein>
    <submittedName>
        <fullName evidence="2">Uncharacterized protein</fullName>
    </submittedName>
</protein>
<feature type="region of interest" description="Disordered" evidence="1">
    <location>
        <begin position="46"/>
        <end position="115"/>
    </location>
</feature>
<reference evidence="2 3" key="1">
    <citation type="submission" date="2020-02" db="EMBL/GenBank/DDBJ databases">
        <title>Draft genome sequence of Haematococcus lacustris strain NIES-144.</title>
        <authorList>
            <person name="Morimoto D."/>
            <person name="Nakagawa S."/>
            <person name="Yoshida T."/>
            <person name="Sawayama S."/>
        </authorList>
    </citation>
    <scope>NUCLEOTIDE SEQUENCE [LARGE SCALE GENOMIC DNA]</scope>
    <source>
        <strain evidence="2 3">NIES-144</strain>
    </source>
</reference>
<evidence type="ECO:0000256" key="1">
    <source>
        <dbReference type="SAM" id="MobiDB-lite"/>
    </source>
</evidence>
<accession>A0A699YWC6</accession>
<dbReference type="AlphaFoldDB" id="A0A699YWC6"/>
<comment type="caution">
    <text evidence="2">The sequence shown here is derived from an EMBL/GenBank/DDBJ whole genome shotgun (WGS) entry which is preliminary data.</text>
</comment>
<evidence type="ECO:0000313" key="2">
    <source>
        <dbReference type="EMBL" id="GFH13881.1"/>
    </source>
</evidence>
<evidence type="ECO:0000313" key="3">
    <source>
        <dbReference type="Proteomes" id="UP000485058"/>
    </source>
</evidence>
<name>A0A699YWC6_HAELA</name>